<dbReference type="NCBIfam" id="NF041636">
    <property type="entry name" value="slam_lipo"/>
    <property type="match status" value="1"/>
</dbReference>
<dbReference type="Pfam" id="PF22828">
    <property type="entry name" value="HphA_N"/>
    <property type="match status" value="1"/>
</dbReference>
<evidence type="ECO:0000259" key="3">
    <source>
        <dbReference type="Pfam" id="PF22829"/>
    </source>
</evidence>
<keyword evidence="1" id="KW-0732">Signal</keyword>
<feature type="domain" description="HphA N-terminal heme-binding" evidence="2">
    <location>
        <begin position="24"/>
        <end position="131"/>
    </location>
</feature>
<protein>
    <recommendedName>
        <fullName evidence="6">Transferrin-binding protein B C-lobe/N-lobe beta barrel domain-containing protein</fullName>
    </recommendedName>
</protein>
<dbReference type="Gene3D" id="2.40.160.90">
    <property type="match status" value="1"/>
</dbReference>
<keyword evidence="5" id="KW-1185">Reference proteome</keyword>
<evidence type="ECO:0000313" key="5">
    <source>
        <dbReference type="Proteomes" id="UP000814172"/>
    </source>
</evidence>
<dbReference type="SUPFAM" id="SSF56925">
    <property type="entry name" value="OMPA-like"/>
    <property type="match status" value="1"/>
</dbReference>
<reference evidence="4 5" key="1">
    <citation type="submission" date="2019-11" db="EMBL/GenBank/DDBJ databases">
        <title>Epiphytic Pseudomonas syringae from cherry orchards.</title>
        <authorList>
            <person name="Hulin M.T."/>
        </authorList>
    </citation>
    <scope>NUCLEOTIDE SEQUENCE [LARGE SCALE GENOMIC DNA]</scope>
    <source>
        <strain evidence="4 5">PA-6-9F</strain>
    </source>
</reference>
<feature type="signal peptide" evidence="1">
    <location>
        <begin position="1"/>
        <end position="26"/>
    </location>
</feature>
<comment type="caution">
    <text evidence="4">The sequence shown here is derived from an EMBL/GenBank/DDBJ whole genome shotgun (WGS) entry which is preliminary data.</text>
</comment>
<feature type="domain" description="HphA C-terminal" evidence="3">
    <location>
        <begin position="147"/>
        <end position="255"/>
    </location>
</feature>
<dbReference type="InterPro" id="IPR011250">
    <property type="entry name" value="OMP/PagP_B-barrel"/>
</dbReference>
<dbReference type="Proteomes" id="UP000814172">
    <property type="component" value="Unassembled WGS sequence"/>
</dbReference>
<evidence type="ECO:0000313" key="4">
    <source>
        <dbReference type="EMBL" id="MCF5055473.1"/>
    </source>
</evidence>
<dbReference type="EMBL" id="WKEW01000001">
    <property type="protein sequence ID" value="MCF5055473.1"/>
    <property type="molecule type" value="Genomic_DNA"/>
</dbReference>
<gene>
    <name evidence="4" type="ORF">GIW75_00585</name>
</gene>
<evidence type="ECO:0000256" key="1">
    <source>
        <dbReference type="SAM" id="SignalP"/>
    </source>
</evidence>
<dbReference type="InterPro" id="IPR054536">
    <property type="entry name" value="HphA_C"/>
</dbReference>
<dbReference type="InterPro" id="IPR054843">
    <property type="entry name" value="Slam_hemophilin_C"/>
</dbReference>
<name>A0AAW5A6P6_9PSED</name>
<dbReference type="AlphaFoldDB" id="A0AAW5A6P6"/>
<dbReference type="Pfam" id="PF22829">
    <property type="entry name" value="HphA_C"/>
    <property type="match status" value="1"/>
</dbReference>
<dbReference type="InterPro" id="IPR054535">
    <property type="entry name" value="HphA_N"/>
</dbReference>
<organism evidence="4 5">
    <name type="scientific">Pseudomonas proteolytica</name>
    <dbReference type="NCBI Taxonomy" id="219574"/>
    <lineage>
        <taxon>Bacteria</taxon>
        <taxon>Pseudomonadati</taxon>
        <taxon>Pseudomonadota</taxon>
        <taxon>Gammaproteobacteria</taxon>
        <taxon>Pseudomonadales</taxon>
        <taxon>Pseudomonadaceae</taxon>
        <taxon>Pseudomonas</taxon>
    </lineage>
</organism>
<feature type="chain" id="PRO_5043958149" description="Transferrin-binding protein B C-lobe/N-lobe beta barrel domain-containing protein" evidence="1">
    <location>
        <begin position="27"/>
        <end position="257"/>
    </location>
</feature>
<evidence type="ECO:0008006" key="6">
    <source>
        <dbReference type="Google" id="ProtNLM"/>
    </source>
</evidence>
<sequence length="257" mass="25819">MDDEMKSFNYTVLAMALLGLAGVAQAATSSGQSYDGTIVVDGSSGSGSTNHPGSAGQPAIGVKAFYNGTKVAFSGLKGMAATDANGVSTITTAMMPPSHSTLGNFDFKQVANQQVYYGEWSQTGANNDPSRVVYYSGDTAGRVLPTASVTYAVQGINNYSGANVLSGDLTASFGTAAPTLVGSLSNSTLKVQLAANINTADASFAGNAAARDAVTNASLSTGTTQGSFFGAGSTASLAGIAKFSDRNYDTAFGGVAK</sequence>
<proteinExistence type="predicted"/>
<accession>A0AAW5A6P6</accession>
<evidence type="ECO:0000259" key="2">
    <source>
        <dbReference type="Pfam" id="PF22828"/>
    </source>
</evidence>